<protein>
    <recommendedName>
        <fullName evidence="3">F-box domain-containing protein</fullName>
    </recommendedName>
</protein>
<organism evidence="1 2">
    <name type="scientific">Mycena maculata</name>
    <dbReference type="NCBI Taxonomy" id="230809"/>
    <lineage>
        <taxon>Eukaryota</taxon>
        <taxon>Fungi</taxon>
        <taxon>Dikarya</taxon>
        <taxon>Basidiomycota</taxon>
        <taxon>Agaricomycotina</taxon>
        <taxon>Agaricomycetes</taxon>
        <taxon>Agaricomycetidae</taxon>
        <taxon>Agaricales</taxon>
        <taxon>Marasmiineae</taxon>
        <taxon>Mycenaceae</taxon>
        <taxon>Mycena</taxon>
    </lineage>
</organism>
<proteinExistence type="predicted"/>
<reference evidence="1" key="1">
    <citation type="submission" date="2023-03" db="EMBL/GenBank/DDBJ databases">
        <title>Massive genome expansion in bonnet fungi (Mycena s.s.) driven by repeated elements and novel gene families across ecological guilds.</title>
        <authorList>
            <consortium name="Lawrence Berkeley National Laboratory"/>
            <person name="Harder C.B."/>
            <person name="Miyauchi S."/>
            <person name="Viragh M."/>
            <person name="Kuo A."/>
            <person name="Thoen E."/>
            <person name="Andreopoulos B."/>
            <person name="Lu D."/>
            <person name="Skrede I."/>
            <person name="Drula E."/>
            <person name="Henrissat B."/>
            <person name="Morin E."/>
            <person name="Kohler A."/>
            <person name="Barry K."/>
            <person name="LaButti K."/>
            <person name="Morin E."/>
            <person name="Salamov A."/>
            <person name="Lipzen A."/>
            <person name="Mereny Z."/>
            <person name="Hegedus B."/>
            <person name="Baldrian P."/>
            <person name="Stursova M."/>
            <person name="Weitz H."/>
            <person name="Taylor A."/>
            <person name="Grigoriev I.V."/>
            <person name="Nagy L.G."/>
            <person name="Martin F."/>
            <person name="Kauserud H."/>
        </authorList>
    </citation>
    <scope>NUCLEOTIDE SEQUENCE</scope>
    <source>
        <strain evidence="1">CBHHK188m</strain>
    </source>
</reference>
<sequence length="472" mass="52929">MVASFTDLPPELWALIFHEYWSGSAGFVIDQSHTSDSVAANISGVCRKWRDIVLGMPTLWTLYTVRDPISDPESNREELLQSVVRRLVPLLPRAGSREVSIRFESLAQDEGGWMTGLLELISSRAESLHAASLIWVHTTDRPDPFFTLQTEPAFSEAPGLRRLTIGATGAVNLLSWPYFSLSGWDSLPRCLTVFRSLEAWMGLDDCLRVLRECPMIEECALALVEADSLFENPSFDPTNITPRMTLPNLHTLHLVFSELYPYLWYHITVPSLRTFSISAIHSEHDAWVARVNHAPFLALLKRSNPLLTSLALHFDFTDCSAEFIQILGLLSTLEELTMRFYIPHVAPFSEFRRLSEYLAYDPARPLPLPRLHTLCVDVTDYTVALVISRSNPTARAAHAPGVRLRDVTLYAPNGHLAPQWSAVEQLEANGVHVRVEEVAYCGGYTGEGTIKSFTEMERFSASYAAPRIARAS</sequence>
<dbReference type="EMBL" id="JARJLG010000135">
    <property type="protein sequence ID" value="KAJ7738835.1"/>
    <property type="molecule type" value="Genomic_DNA"/>
</dbReference>
<evidence type="ECO:0000313" key="2">
    <source>
        <dbReference type="Proteomes" id="UP001215280"/>
    </source>
</evidence>
<evidence type="ECO:0000313" key="1">
    <source>
        <dbReference type="EMBL" id="KAJ7738835.1"/>
    </source>
</evidence>
<keyword evidence="2" id="KW-1185">Reference proteome</keyword>
<comment type="caution">
    <text evidence="1">The sequence shown here is derived from an EMBL/GenBank/DDBJ whole genome shotgun (WGS) entry which is preliminary data.</text>
</comment>
<dbReference type="Gene3D" id="1.20.1280.50">
    <property type="match status" value="1"/>
</dbReference>
<name>A0AAD7IC16_9AGAR</name>
<gene>
    <name evidence="1" type="ORF">DFH07DRAFT_1064499</name>
</gene>
<accession>A0AAD7IC16</accession>
<dbReference type="AlphaFoldDB" id="A0AAD7IC16"/>
<dbReference type="Proteomes" id="UP001215280">
    <property type="component" value="Unassembled WGS sequence"/>
</dbReference>
<evidence type="ECO:0008006" key="3">
    <source>
        <dbReference type="Google" id="ProtNLM"/>
    </source>
</evidence>